<evidence type="ECO:0000313" key="2">
    <source>
        <dbReference type="EMBL" id="MBM7083427.1"/>
    </source>
</evidence>
<gene>
    <name evidence="2" type="ORF">JQN84_12960</name>
</gene>
<dbReference type="NCBIfam" id="TIGR03083">
    <property type="entry name" value="maleylpyruvate isomerase family mycothiol-dependent enzyme"/>
    <property type="match status" value="1"/>
</dbReference>
<organism evidence="2 3">
    <name type="scientific">Micromonospora humidisoli</name>
    <dbReference type="NCBI Taxonomy" id="2807622"/>
    <lineage>
        <taxon>Bacteria</taxon>
        <taxon>Bacillati</taxon>
        <taxon>Actinomycetota</taxon>
        <taxon>Actinomycetes</taxon>
        <taxon>Micromonosporales</taxon>
        <taxon>Micromonosporaceae</taxon>
        <taxon>Micromonospora</taxon>
    </lineage>
</organism>
<dbReference type="RefSeq" id="WP_204958603.1">
    <property type="nucleotide sequence ID" value="NZ_JAFEUO010000003.1"/>
</dbReference>
<sequence>MPTKTSELLAAAVPRTVALVRAVGDDQLDLPTPCAEYDVRGLINHVYDVAVNFQRLAAGQETDWSVKTDHVAEPGWRDRFATEVKQLVVAWDDPASEEGVAPAMGLLRSTIGLMGVVDLVVHGWDLARATGQPYQPARESIAALHGFMDEMGPMGRQMGAFGAEVPVGADGTELDRLLGRTGRDPAWRAA</sequence>
<dbReference type="InterPro" id="IPR034660">
    <property type="entry name" value="DinB/YfiT-like"/>
</dbReference>
<proteinExistence type="predicted"/>
<dbReference type="InterPro" id="IPR017517">
    <property type="entry name" value="Maleyloyr_isom"/>
</dbReference>
<name>A0ABS2JA34_9ACTN</name>
<evidence type="ECO:0000259" key="1">
    <source>
        <dbReference type="Pfam" id="PF11716"/>
    </source>
</evidence>
<evidence type="ECO:0000313" key="3">
    <source>
        <dbReference type="Proteomes" id="UP000809587"/>
    </source>
</evidence>
<keyword evidence="3" id="KW-1185">Reference proteome</keyword>
<dbReference type="Gene3D" id="1.20.120.450">
    <property type="entry name" value="dinb family like domain"/>
    <property type="match status" value="1"/>
</dbReference>
<dbReference type="InterPro" id="IPR024344">
    <property type="entry name" value="MDMPI_metal-binding"/>
</dbReference>
<dbReference type="SUPFAM" id="SSF109854">
    <property type="entry name" value="DinB/YfiT-like putative metalloenzymes"/>
    <property type="match status" value="1"/>
</dbReference>
<dbReference type="Pfam" id="PF11716">
    <property type="entry name" value="MDMPI_N"/>
    <property type="match status" value="1"/>
</dbReference>
<protein>
    <submittedName>
        <fullName evidence="2">TIGR03086 family protein</fullName>
    </submittedName>
</protein>
<accession>A0ABS2JA34</accession>
<dbReference type="EMBL" id="JAFEUO010000003">
    <property type="protein sequence ID" value="MBM7083427.1"/>
    <property type="molecule type" value="Genomic_DNA"/>
</dbReference>
<dbReference type="NCBIfam" id="TIGR03086">
    <property type="entry name" value="TIGR03086 family metal-binding protein"/>
    <property type="match status" value="1"/>
</dbReference>
<comment type="caution">
    <text evidence="2">The sequence shown here is derived from an EMBL/GenBank/DDBJ whole genome shotgun (WGS) entry which is preliminary data.</text>
</comment>
<feature type="domain" description="Mycothiol-dependent maleylpyruvate isomerase metal-binding" evidence="1">
    <location>
        <begin position="10"/>
        <end position="127"/>
    </location>
</feature>
<dbReference type="InterPro" id="IPR017520">
    <property type="entry name" value="CHP03086"/>
</dbReference>
<reference evidence="2 3" key="1">
    <citation type="submission" date="2021-02" db="EMBL/GenBank/DDBJ databases">
        <authorList>
            <person name="Lee D.-H."/>
        </authorList>
    </citation>
    <scope>NUCLEOTIDE SEQUENCE [LARGE SCALE GENOMIC DNA]</scope>
    <source>
        <strain evidence="2 3">MMS20-R2-29</strain>
    </source>
</reference>
<dbReference type="Proteomes" id="UP000809587">
    <property type="component" value="Unassembled WGS sequence"/>
</dbReference>